<protein>
    <submittedName>
        <fullName evidence="2">Uncharacterized protein</fullName>
    </submittedName>
</protein>
<organism evidence="2 3">
    <name type="scientific">Setaria viridis</name>
    <name type="common">Green bristlegrass</name>
    <name type="synonym">Setaria italica subsp. viridis</name>
    <dbReference type="NCBI Taxonomy" id="4556"/>
    <lineage>
        <taxon>Eukaryota</taxon>
        <taxon>Viridiplantae</taxon>
        <taxon>Streptophyta</taxon>
        <taxon>Embryophyta</taxon>
        <taxon>Tracheophyta</taxon>
        <taxon>Spermatophyta</taxon>
        <taxon>Magnoliopsida</taxon>
        <taxon>Liliopsida</taxon>
        <taxon>Poales</taxon>
        <taxon>Poaceae</taxon>
        <taxon>PACMAD clade</taxon>
        <taxon>Panicoideae</taxon>
        <taxon>Panicodae</taxon>
        <taxon>Paniceae</taxon>
        <taxon>Cenchrinae</taxon>
        <taxon>Setaria</taxon>
    </lineage>
</organism>
<evidence type="ECO:0000313" key="2">
    <source>
        <dbReference type="EMBL" id="TKV99470.1"/>
    </source>
</evidence>
<feature type="compositionally biased region" description="Polar residues" evidence="1">
    <location>
        <begin position="1"/>
        <end position="12"/>
    </location>
</feature>
<dbReference type="AlphaFoldDB" id="A0A4U6TBQ4"/>
<sequence length="122" mass="13229">MPLPPSATTSGGRQRPAARTRSRGHPSSPDPPPLTAPARRTQPQTAGTHHGPAGCFHCPRPAATLPPTSHPRRLQPTLPNYSDMLHPRPIPPLRMSPTADWRHLRRPAKPPCRSGLPPRASL</sequence>
<reference evidence="2" key="1">
    <citation type="submission" date="2019-03" db="EMBL/GenBank/DDBJ databases">
        <title>WGS assembly of Setaria viridis.</title>
        <authorList>
            <person name="Huang P."/>
            <person name="Jenkins J."/>
            <person name="Grimwood J."/>
            <person name="Barry K."/>
            <person name="Healey A."/>
            <person name="Mamidi S."/>
            <person name="Sreedasyam A."/>
            <person name="Shu S."/>
            <person name="Feldman M."/>
            <person name="Wu J."/>
            <person name="Yu Y."/>
            <person name="Chen C."/>
            <person name="Johnson J."/>
            <person name="Rokhsar D."/>
            <person name="Baxter I."/>
            <person name="Schmutz J."/>
            <person name="Brutnell T."/>
            <person name="Kellogg E."/>
        </authorList>
    </citation>
    <scope>NUCLEOTIDE SEQUENCE [LARGE SCALE GENOMIC DNA]</scope>
</reference>
<dbReference type="EMBL" id="CM016559">
    <property type="protein sequence ID" value="TKV99470.1"/>
    <property type="molecule type" value="Genomic_DNA"/>
</dbReference>
<evidence type="ECO:0000256" key="1">
    <source>
        <dbReference type="SAM" id="MobiDB-lite"/>
    </source>
</evidence>
<proteinExistence type="predicted"/>
<gene>
    <name evidence="2" type="ORF">SEVIR_8G046050v2</name>
</gene>
<name>A0A4U6TBQ4_SETVI</name>
<keyword evidence="3" id="KW-1185">Reference proteome</keyword>
<feature type="region of interest" description="Disordered" evidence="1">
    <location>
        <begin position="1"/>
        <end position="97"/>
    </location>
</feature>
<evidence type="ECO:0000313" key="3">
    <source>
        <dbReference type="Proteomes" id="UP000298652"/>
    </source>
</evidence>
<accession>A0A4U6TBQ4</accession>
<dbReference type="Proteomes" id="UP000298652">
    <property type="component" value="Chromosome 8"/>
</dbReference>
<dbReference type="Gramene" id="TKV99470">
    <property type="protein sequence ID" value="TKV99470"/>
    <property type="gene ID" value="SEVIR_8G046050v2"/>
</dbReference>